<proteinExistence type="predicted"/>
<keyword evidence="5" id="KW-1185">Reference proteome</keyword>
<dbReference type="PROSITE" id="PS50294">
    <property type="entry name" value="WD_REPEATS_REGION"/>
    <property type="match status" value="1"/>
</dbReference>
<dbReference type="PANTHER" id="PTHR32215">
    <property type="entry name" value="CILIA- AND FLAGELLA-ASSOCIATED PROTEIN 57"/>
    <property type="match status" value="1"/>
</dbReference>
<feature type="compositionally biased region" description="Low complexity" evidence="3">
    <location>
        <begin position="252"/>
        <end position="265"/>
    </location>
</feature>
<reference evidence="4" key="1">
    <citation type="submission" date="2020-05" db="EMBL/GenBank/DDBJ databases">
        <title>Phylogenomic resolution of chytrid fungi.</title>
        <authorList>
            <person name="Stajich J.E."/>
            <person name="Amses K."/>
            <person name="Simmons R."/>
            <person name="Seto K."/>
            <person name="Myers J."/>
            <person name="Bonds A."/>
            <person name="Quandt C.A."/>
            <person name="Barry K."/>
            <person name="Liu P."/>
            <person name="Grigoriev I."/>
            <person name="Longcore J.E."/>
            <person name="James T.Y."/>
        </authorList>
    </citation>
    <scope>NUCLEOTIDE SEQUENCE</scope>
    <source>
        <strain evidence="4">JEL0318</strain>
    </source>
</reference>
<dbReference type="InterPro" id="IPR001680">
    <property type="entry name" value="WD40_rpt"/>
</dbReference>
<feature type="region of interest" description="Disordered" evidence="3">
    <location>
        <begin position="247"/>
        <end position="272"/>
    </location>
</feature>
<feature type="coiled-coil region" evidence="2">
    <location>
        <begin position="938"/>
        <end position="1014"/>
    </location>
</feature>
<evidence type="ECO:0000313" key="5">
    <source>
        <dbReference type="Proteomes" id="UP001212841"/>
    </source>
</evidence>
<dbReference type="Pfam" id="PF00400">
    <property type="entry name" value="WD40"/>
    <property type="match status" value="3"/>
</dbReference>
<evidence type="ECO:0000256" key="3">
    <source>
        <dbReference type="SAM" id="MobiDB-lite"/>
    </source>
</evidence>
<keyword evidence="1" id="KW-0853">WD repeat</keyword>
<feature type="repeat" description="WD" evidence="1">
    <location>
        <begin position="494"/>
        <end position="535"/>
    </location>
</feature>
<dbReference type="Gene3D" id="2.130.10.10">
    <property type="entry name" value="YVTN repeat-like/Quinoprotein amine dehydrogenase"/>
    <property type="match status" value="1"/>
</dbReference>
<keyword evidence="4" id="KW-0969">Cilium</keyword>
<feature type="non-terminal residue" evidence="4">
    <location>
        <position position="1"/>
    </location>
</feature>
<dbReference type="SMART" id="SM00320">
    <property type="entry name" value="WD40"/>
    <property type="match status" value="5"/>
</dbReference>
<dbReference type="InterPro" id="IPR011047">
    <property type="entry name" value="Quinoprotein_ADH-like_sf"/>
</dbReference>
<evidence type="ECO:0000313" key="4">
    <source>
        <dbReference type="EMBL" id="KAJ3047877.1"/>
    </source>
</evidence>
<dbReference type="PANTHER" id="PTHR32215:SF0">
    <property type="entry name" value="CILIA- AND FLAGELLA-ASSOCIATED PROTEIN 57"/>
    <property type="match status" value="1"/>
</dbReference>
<dbReference type="SUPFAM" id="SSF50978">
    <property type="entry name" value="WD40 repeat-like"/>
    <property type="match status" value="1"/>
</dbReference>
<dbReference type="AlphaFoldDB" id="A0AAD5S940"/>
<dbReference type="InterPro" id="IPR036322">
    <property type="entry name" value="WD40_repeat_dom_sf"/>
</dbReference>
<dbReference type="Gene3D" id="1.10.287.1490">
    <property type="match status" value="1"/>
</dbReference>
<accession>A0AAD5S940</accession>
<protein>
    <submittedName>
        <fullName evidence="4">Cilia- and flagella-associated protein 57</fullName>
    </submittedName>
</protein>
<evidence type="ECO:0000256" key="1">
    <source>
        <dbReference type="PROSITE-ProRule" id="PRU00221"/>
    </source>
</evidence>
<dbReference type="InterPro" id="IPR052993">
    <property type="entry name" value="CFA-57"/>
</dbReference>
<feature type="region of interest" description="Disordered" evidence="3">
    <location>
        <begin position="88"/>
        <end position="135"/>
    </location>
</feature>
<dbReference type="EMBL" id="JADGJD010000885">
    <property type="protein sequence ID" value="KAJ3047877.1"/>
    <property type="molecule type" value="Genomic_DNA"/>
</dbReference>
<feature type="compositionally biased region" description="Pro residues" evidence="3">
    <location>
        <begin position="88"/>
        <end position="100"/>
    </location>
</feature>
<evidence type="ECO:0000256" key="2">
    <source>
        <dbReference type="SAM" id="Coils"/>
    </source>
</evidence>
<feature type="coiled-coil region" evidence="2">
    <location>
        <begin position="771"/>
        <end position="841"/>
    </location>
</feature>
<sequence length="1133" mass="127673">VEAGRPIVNVMDAHSFRKRRGVVGVEGTISKEFTHLAFSADSKYLIAMLGAPEYLLHYFAWDKGKLVATLNCSNLFACPLPISCPLPPKQPPPDEAQPGPPHRRPSHKPAQTTTSNEPKPPPLAPSPGIHPIRQLSVNPTDGTEICLASMSALRIFRYGEGGFRPVHNKGISDRGIMSHAWIGAERLVATTDDGSVLIVQHPLAAGGTTLTQEIRLPTGLIGYGVMPMGRGFAVGGTGGSVAFFDKSGDTETGSTSLPPSLSTISPGPPSAVPPMPPTTLEKYKLVKQIPLPPDPVTGGITTTASITTYSTRTPNTYPESTGTKIICMAASAIEGTLLVEVETNQIYKIQLGLTTLSKHPDEPPVPTPILPPFHHGAITSMDTCTRKPIIATCSTDRSIRIYNYATVGCELVKYFPEEAYSVALHPSGLYLLVGFSDKLRLMNILTDDLRLFREFPIRGCRECRFTPGGHLFAATHTNLIHLYNTWTFDPLGSLKAHNGKIKSLYFTPDDMHLVSCGLDGAMYTWSVRDLKRENEVIVKSTGFLGAVGERGGRRCFVVGLDRGVKEITDSAVTCEMESNVVLTQIALSNSGRMMFAGTSTGAIRSIKYPLSSDPNDFQTHAAHSEAVTKLRVSNDDQYLFSAGEDGCLYVFRISDKEERAKKKERTVNFADEILITKSDLEEKTLYTSELHRNLEELKLEHEYQLRLRDMTFNEKLKDVTEKFSQEIEALKISTSVLRSEKDKEEVKHEEEMKGLVGRCLDGLHAVEAKYNQQLMEEYEKFQGQQAKTQELQQTWQKQMRDFENGMRKALTDTQTEMENRLNAKTAEIQKLKSDLQTLHLTHLETANQTHTDIDTEITLLESRYERKLRVEREESARLKGDNGIMRKKFNTLNKDIEYNKAEVARMRDDEGKLRGVIAVLEREIGGLRKEMAERDELIQDKERRVYDLKKKNQELEKFKFVLDYRIKELKEQVEPRENTIMEMTNQIKEINNELEQLNKDKQTLETQIADLTSHLDHRKKEVHREHRKAHHAKYFVEEFKRDVEETVRFIQEPSLLKKSIENLYKKYMHTTASSAPSMARTAEIDPHVQREYQAQHKILEKQVVELRSLVEKNQLAFRADSVKAMAVNQGLLR</sequence>
<comment type="caution">
    <text evidence="4">The sequence shown here is derived from an EMBL/GenBank/DDBJ whole genome shotgun (WGS) entry which is preliminary data.</text>
</comment>
<dbReference type="Proteomes" id="UP001212841">
    <property type="component" value="Unassembled WGS sequence"/>
</dbReference>
<keyword evidence="4" id="KW-0282">Flagellum</keyword>
<organism evidence="4 5">
    <name type="scientific">Rhizophlyctis rosea</name>
    <dbReference type="NCBI Taxonomy" id="64517"/>
    <lineage>
        <taxon>Eukaryota</taxon>
        <taxon>Fungi</taxon>
        <taxon>Fungi incertae sedis</taxon>
        <taxon>Chytridiomycota</taxon>
        <taxon>Chytridiomycota incertae sedis</taxon>
        <taxon>Chytridiomycetes</taxon>
        <taxon>Rhizophlyctidales</taxon>
        <taxon>Rhizophlyctidaceae</taxon>
        <taxon>Rhizophlyctis</taxon>
    </lineage>
</organism>
<gene>
    <name evidence="4" type="primary">WDR65_3</name>
    <name evidence="4" type="ORF">HK097_011085</name>
</gene>
<dbReference type="SUPFAM" id="SSF50998">
    <property type="entry name" value="Quinoprotein alcohol dehydrogenase-like"/>
    <property type="match status" value="1"/>
</dbReference>
<feature type="repeat" description="WD" evidence="1">
    <location>
        <begin position="620"/>
        <end position="661"/>
    </location>
</feature>
<dbReference type="InterPro" id="IPR015943">
    <property type="entry name" value="WD40/YVTN_repeat-like_dom_sf"/>
</dbReference>
<keyword evidence="2" id="KW-0175">Coiled coil</keyword>
<keyword evidence="4" id="KW-0966">Cell projection</keyword>
<dbReference type="PROSITE" id="PS50082">
    <property type="entry name" value="WD_REPEATS_2"/>
    <property type="match status" value="2"/>
</dbReference>
<name>A0AAD5S940_9FUNG</name>